<dbReference type="GO" id="GO:0003824">
    <property type="term" value="F:catalytic activity"/>
    <property type="evidence" value="ECO:0007669"/>
    <property type="project" value="InterPro"/>
</dbReference>
<dbReference type="Gene3D" id="3.30.1540.10">
    <property type="entry name" value="formyl-coa transferase, domain 3"/>
    <property type="match status" value="1"/>
</dbReference>
<dbReference type="InterPro" id="IPR036020">
    <property type="entry name" value="WW_dom_sf"/>
</dbReference>
<gene>
    <name evidence="3" type="ORF">ATEIFO6365_0012007100</name>
</gene>
<dbReference type="PANTHER" id="PTHR48228">
    <property type="entry name" value="SUCCINYL-COA--D-CITRAMALATE COA-TRANSFERASE"/>
    <property type="match status" value="1"/>
</dbReference>
<comment type="similarity">
    <text evidence="1">Belongs to the CoA-transferase III family.</text>
</comment>
<dbReference type="CDD" id="cd00201">
    <property type="entry name" value="WW"/>
    <property type="match status" value="1"/>
</dbReference>
<evidence type="ECO:0000256" key="2">
    <source>
        <dbReference type="SAM" id="MobiDB-lite"/>
    </source>
</evidence>
<organism evidence="3 4">
    <name type="scientific">Aspergillus terreus</name>
    <dbReference type="NCBI Taxonomy" id="33178"/>
    <lineage>
        <taxon>Eukaryota</taxon>
        <taxon>Fungi</taxon>
        <taxon>Dikarya</taxon>
        <taxon>Ascomycota</taxon>
        <taxon>Pezizomycotina</taxon>
        <taxon>Eurotiomycetes</taxon>
        <taxon>Eurotiomycetidae</taxon>
        <taxon>Eurotiales</taxon>
        <taxon>Aspergillaceae</taxon>
        <taxon>Aspergillus</taxon>
        <taxon>Aspergillus subgen. Circumdati</taxon>
    </lineage>
</organism>
<dbReference type="SUPFAM" id="SSF89796">
    <property type="entry name" value="CoA-transferase family III (CaiB/BaiF)"/>
    <property type="match status" value="1"/>
</dbReference>
<dbReference type="PANTHER" id="PTHR48228:SF5">
    <property type="entry name" value="ALPHA-METHYLACYL-COA RACEMASE"/>
    <property type="match status" value="1"/>
</dbReference>
<evidence type="ECO:0000313" key="3">
    <source>
        <dbReference type="EMBL" id="GFF20315.1"/>
    </source>
</evidence>
<dbReference type="PROSITE" id="PS50020">
    <property type="entry name" value="WW_DOMAIN_2"/>
    <property type="match status" value="1"/>
</dbReference>
<name>A0A5M3ZAP9_ASPTE</name>
<feature type="region of interest" description="Disordered" evidence="2">
    <location>
        <begin position="74"/>
        <end position="110"/>
    </location>
</feature>
<dbReference type="SMART" id="SM00456">
    <property type="entry name" value="WW"/>
    <property type="match status" value="1"/>
</dbReference>
<dbReference type="InterPro" id="IPR003673">
    <property type="entry name" value="CoA-Trfase_fam_III"/>
</dbReference>
<dbReference type="SUPFAM" id="SSF51045">
    <property type="entry name" value="WW domain"/>
    <property type="match status" value="1"/>
</dbReference>
<dbReference type="InterPro" id="IPR001202">
    <property type="entry name" value="WW_dom"/>
</dbReference>
<feature type="region of interest" description="Disordered" evidence="2">
    <location>
        <begin position="15"/>
        <end position="56"/>
    </location>
</feature>
<dbReference type="PROSITE" id="PS01159">
    <property type="entry name" value="WW_DOMAIN_1"/>
    <property type="match status" value="1"/>
</dbReference>
<dbReference type="Gene3D" id="2.20.70.10">
    <property type="match status" value="1"/>
</dbReference>
<keyword evidence="4" id="KW-1185">Reference proteome</keyword>
<evidence type="ECO:0000313" key="4">
    <source>
        <dbReference type="Proteomes" id="UP000452235"/>
    </source>
</evidence>
<dbReference type="VEuPathDB" id="FungiDB:ATEG_08035"/>
<dbReference type="VEuPathDB" id="FungiDB:ATEG_06299"/>
<dbReference type="EMBL" id="BLJY01000012">
    <property type="protein sequence ID" value="GFF20315.1"/>
    <property type="molecule type" value="Genomic_DNA"/>
</dbReference>
<reference evidence="3 4" key="1">
    <citation type="submission" date="2020-01" db="EMBL/GenBank/DDBJ databases">
        <title>Aspergillus terreus IFO 6365 whole genome shotgun sequence.</title>
        <authorList>
            <person name="Kanamasa S."/>
            <person name="Takahashi H."/>
        </authorList>
    </citation>
    <scope>NUCLEOTIDE SEQUENCE [LARGE SCALE GENOMIC DNA]</scope>
    <source>
        <strain evidence="3 4">IFO 6365</strain>
    </source>
</reference>
<proteinExistence type="inferred from homology"/>
<dbReference type="AlphaFoldDB" id="A0A5M3ZAP9"/>
<dbReference type="Gene3D" id="3.40.50.10540">
    <property type="entry name" value="Crotonobetainyl-coa:carnitine coa-transferase, domain 1"/>
    <property type="match status" value="1"/>
</dbReference>
<sequence length="611" mass="66748">MDFVGKLLEKTLENKFEHSSSGYSETPQPQPSGYGDSYNSNAGYGAPPPPQDLPYPWIARWDARDQRYFFVNEQTGQTSWEHPGYGARPAYGDSYEGQSQSQGEPRSDHSGWKMAGGALAGAAVGAAGTALVMHEGEEIREDWDRAEDRVEEFPEDAARWTGEKVGEVEQIPENIEQGWDRAEDRVEDGWDNAVDDVENAPENAAEWVGEKVGDVEQFGDRMDNAYEQGEAEGRENLPLAGIRVVELAGLAPGPFAGLLLADYGASVLRIDRPKALSADQLTRHKTSITLDLRDRASHKVLLSLLAHADVLIDPYRPGVLERLGLSPSEVLLKHNPRLVVARMTGFRRDGKYKDMAGHDINYIAVSGVLSMLGRADERPYAPGNLLGDFAGGGAMCFVGILLALMARARSGRGQVVEANMVDGSAYLASMPRLARKLPVWSEPRGRNMLDGGSPFYDTYETRDAGRYFAVGALEPQFYAALVRGLGFAPGELPDRDDRANWPALRAAFAARFKEKTRAEWEAVFDGTDACATPVLEQDELEQAGFDQRPPVHLVDTPARPIAADAGGWVGGGLVPGTGGKETLKAWLGWEQGREYTVREDGALLQTDKAKL</sequence>
<dbReference type="InterPro" id="IPR044855">
    <property type="entry name" value="CoA-Trfase_III_dom3_sf"/>
</dbReference>
<dbReference type="InterPro" id="IPR050509">
    <property type="entry name" value="CoA-transferase_III"/>
</dbReference>
<dbReference type="Pfam" id="PF02515">
    <property type="entry name" value="CoA_transf_3"/>
    <property type="match status" value="1"/>
</dbReference>
<evidence type="ECO:0000256" key="1">
    <source>
        <dbReference type="ARBA" id="ARBA00008383"/>
    </source>
</evidence>
<protein>
    <submittedName>
        <fullName evidence="3">Alpha-methylacyl-CoA racemase</fullName>
    </submittedName>
</protein>
<dbReference type="Pfam" id="PF00397">
    <property type="entry name" value="WW"/>
    <property type="match status" value="1"/>
</dbReference>
<comment type="caution">
    <text evidence="3">The sequence shown here is derived from an EMBL/GenBank/DDBJ whole genome shotgun (WGS) entry which is preliminary data.</text>
</comment>
<accession>A0A5M3ZAP9</accession>
<dbReference type="OrthoDB" id="16747at2759"/>
<dbReference type="Proteomes" id="UP000452235">
    <property type="component" value="Unassembled WGS sequence"/>
</dbReference>
<dbReference type="InterPro" id="IPR023606">
    <property type="entry name" value="CoA-Trfase_III_dom_1_sf"/>
</dbReference>